<dbReference type="PANTHER" id="PTHR33178">
    <property type="match status" value="1"/>
</dbReference>
<reference evidence="3 4" key="1">
    <citation type="submission" date="2018-02" db="EMBL/GenBank/DDBJ databases">
        <title>Whole genome sequencing of endophytic bacterium.</title>
        <authorList>
            <person name="Eedara R."/>
            <person name="Podile A.R."/>
        </authorList>
    </citation>
    <scope>NUCLEOTIDE SEQUENCE [LARGE SCALE GENOMIC DNA]</scope>
    <source>
        <strain evidence="3 4">RP1T</strain>
    </source>
</reference>
<name>A0A2S9QEW3_9HYPH</name>
<evidence type="ECO:0000313" key="4">
    <source>
        <dbReference type="Proteomes" id="UP000237682"/>
    </source>
</evidence>
<comment type="caution">
    <text evidence="3">The sequence shown here is derived from an EMBL/GenBank/DDBJ whole genome shotgun (WGS) entry which is preliminary data.</text>
</comment>
<dbReference type="RefSeq" id="WP_105861552.1">
    <property type="nucleotide sequence ID" value="NZ_PUEJ01000003.1"/>
</dbReference>
<dbReference type="PANTHER" id="PTHR33178:SF10">
    <property type="entry name" value="STRESS-RESPONSE A_B BARREL DOMAIN-CONTAINING PROTEIN"/>
    <property type="match status" value="1"/>
</dbReference>
<keyword evidence="4" id="KW-1185">Reference proteome</keyword>
<proteinExistence type="predicted"/>
<dbReference type="SMART" id="SM00886">
    <property type="entry name" value="Dabb"/>
    <property type="match status" value="1"/>
</dbReference>
<dbReference type="AlphaFoldDB" id="A0A2S9QEW3"/>
<dbReference type="InterPro" id="IPR044662">
    <property type="entry name" value="HS1/DABB1-like"/>
</dbReference>
<protein>
    <submittedName>
        <fullName evidence="3">Stress responsive protein</fullName>
    </submittedName>
</protein>
<evidence type="ECO:0000259" key="2">
    <source>
        <dbReference type="PROSITE" id="PS51502"/>
    </source>
</evidence>
<accession>A0A2S9QEW3</accession>
<dbReference type="Gene3D" id="3.30.70.100">
    <property type="match status" value="1"/>
</dbReference>
<comment type="subunit">
    <text evidence="1">Homodimer.</text>
</comment>
<feature type="domain" description="Stress-response A/B barrel" evidence="2">
    <location>
        <begin position="2"/>
        <end position="100"/>
    </location>
</feature>
<sequence length="102" mass="10809">MIRHIVLARLRTDLPQAETEALQAAIRGMKTEIPGILQIAVGADNSPEGLARGYGHAFTVDFVDASARDAYLPHPHHAEVAKALVAATQGGVDGLLVLDFEA</sequence>
<dbReference type="Proteomes" id="UP000237682">
    <property type="component" value="Unassembled WGS sequence"/>
</dbReference>
<dbReference type="PROSITE" id="PS51502">
    <property type="entry name" value="S_R_A_B_BARREL"/>
    <property type="match status" value="1"/>
</dbReference>
<organism evidence="3 4">
    <name type="scientific">Labrys okinawensis</name>
    <dbReference type="NCBI Taxonomy" id="346911"/>
    <lineage>
        <taxon>Bacteria</taxon>
        <taxon>Pseudomonadati</taxon>
        <taxon>Pseudomonadota</taxon>
        <taxon>Alphaproteobacteria</taxon>
        <taxon>Hyphomicrobiales</taxon>
        <taxon>Xanthobacteraceae</taxon>
        <taxon>Labrys</taxon>
    </lineage>
</organism>
<gene>
    <name evidence="3" type="ORF">C5L14_08210</name>
</gene>
<evidence type="ECO:0000256" key="1">
    <source>
        <dbReference type="ARBA" id="ARBA00011738"/>
    </source>
</evidence>
<dbReference type="InterPro" id="IPR011008">
    <property type="entry name" value="Dimeric_a/b-barrel"/>
</dbReference>
<evidence type="ECO:0000313" key="3">
    <source>
        <dbReference type="EMBL" id="PRH87884.1"/>
    </source>
</evidence>
<dbReference type="OrthoDB" id="9816070at2"/>
<dbReference type="InterPro" id="IPR013097">
    <property type="entry name" value="Dabb"/>
</dbReference>
<dbReference type="EMBL" id="PUEJ01000003">
    <property type="protein sequence ID" value="PRH87884.1"/>
    <property type="molecule type" value="Genomic_DNA"/>
</dbReference>
<dbReference type="SUPFAM" id="SSF54909">
    <property type="entry name" value="Dimeric alpha+beta barrel"/>
    <property type="match status" value="1"/>
</dbReference>
<dbReference type="Pfam" id="PF07876">
    <property type="entry name" value="Dabb"/>
    <property type="match status" value="1"/>
</dbReference>